<dbReference type="EMBL" id="VNHS01000008">
    <property type="protein sequence ID" value="TYP72619.1"/>
    <property type="molecule type" value="Genomic_DNA"/>
</dbReference>
<evidence type="ECO:0000313" key="2">
    <source>
        <dbReference type="Proteomes" id="UP000323257"/>
    </source>
</evidence>
<reference evidence="1 2" key="1">
    <citation type="submission" date="2019-07" db="EMBL/GenBank/DDBJ databases">
        <title>Genomic Encyclopedia of Type Strains, Phase III (KMG-III): the genomes of soil and plant-associated and newly described type strains.</title>
        <authorList>
            <person name="Whitman W."/>
        </authorList>
    </citation>
    <scope>NUCLEOTIDE SEQUENCE [LARGE SCALE GENOMIC DNA]</scope>
    <source>
        <strain evidence="1 2">BL24</strain>
    </source>
</reference>
<gene>
    <name evidence="1" type="ORF">BCM02_108274</name>
</gene>
<accession>A0A5S5C0A0</accession>
<protein>
    <submittedName>
        <fullName evidence="1">Uncharacterized protein</fullName>
    </submittedName>
</protein>
<sequence>MDDRKIELVRRLKNTAIAKDPQWLDRLDEPAPLWVVLDLMLRLMERGDESHMPFD</sequence>
<name>A0A5S5C0A0_9BACL</name>
<dbReference type="AlphaFoldDB" id="A0A5S5C0A0"/>
<organism evidence="1 2">
    <name type="scientific">Paenibacillus methanolicus</name>
    <dbReference type="NCBI Taxonomy" id="582686"/>
    <lineage>
        <taxon>Bacteria</taxon>
        <taxon>Bacillati</taxon>
        <taxon>Bacillota</taxon>
        <taxon>Bacilli</taxon>
        <taxon>Bacillales</taxon>
        <taxon>Paenibacillaceae</taxon>
        <taxon>Paenibacillus</taxon>
    </lineage>
</organism>
<evidence type="ECO:0000313" key="1">
    <source>
        <dbReference type="EMBL" id="TYP72619.1"/>
    </source>
</evidence>
<dbReference type="Proteomes" id="UP000323257">
    <property type="component" value="Unassembled WGS sequence"/>
</dbReference>
<proteinExistence type="predicted"/>
<dbReference type="RefSeq" id="WP_187434347.1">
    <property type="nucleotide sequence ID" value="NZ_VNHS01000008.1"/>
</dbReference>
<comment type="caution">
    <text evidence="1">The sequence shown here is derived from an EMBL/GenBank/DDBJ whole genome shotgun (WGS) entry which is preliminary data.</text>
</comment>
<keyword evidence="2" id="KW-1185">Reference proteome</keyword>